<dbReference type="InterPro" id="IPR003593">
    <property type="entry name" value="AAA+_ATPase"/>
</dbReference>
<feature type="region of interest" description="Disordered" evidence="9">
    <location>
        <begin position="386"/>
        <end position="481"/>
    </location>
</feature>
<dbReference type="PANTHER" id="PTHR19229">
    <property type="entry name" value="ATP-BINDING CASSETTE TRANSPORTER SUBFAMILY A ABCA"/>
    <property type="match status" value="1"/>
</dbReference>
<dbReference type="Proteomes" id="UP000193944">
    <property type="component" value="Unassembled WGS sequence"/>
</dbReference>
<accession>A0A1Y1V5X1</accession>
<proteinExistence type="predicted"/>
<dbReference type="CDD" id="cd03263">
    <property type="entry name" value="ABC_subfamily_A"/>
    <property type="match status" value="1"/>
</dbReference>
<evidence type="ECO:0000256" key="6">
    <source>
        <dbReference type="ARBA" id="ARBA00022840"/>
    </source>
</evidence>
<dbReference type="GO" id="GO:0140359">
    <property type="term" value="F:ABC-type transporter activity"/>
    <property type="evidence" value="ECO:0007669"/>
    <property type="project" value="InterPro"/>
</dbReference>
<comment type="subcellular location">
    <subcellularLocation>
        <location evidence="1">Membrane</location>
        <topology evidence="1">Multi-pass membrane protein</topology>
    </subcellularLocation>
</comment>
<keyword evidence="5" id="KW-0547">Nucleotide-binding</keyword>
<dbReference type="OrthoDB" id="8061355at2759"/>
<keyword evidence="2" id="KW-0813">Transport</keyword>
<dbReference type="InterPro" id="IPR017871">
    <property type="entry name" value="ABC_transporter-like_CS"/>
</dbReference>
<feature type="domain" description="ABC transporter" evidence="11">
    <location>
        <begin position="947"/>
        <end position="1183"/>
    </location>
</feature>
<evidence type="ECO:0000256" key="10">
    <source>
        <dbReference type="SAM" id="Phobius"/>
    </source>
</evidence>
<feature type="transmembrane region" description="Helical" evidence="10">
    <location>
        <begin position="815"/>
        <end position="833"/>
    </location>
</feature>
<evidence type="ECO:0000256" key="5">
    <source>
        <dbReference type="ARBA" id="ARBA00022741"/>
    </source>
</evidence>
<dbReference type="STRING" id="1754192.A0A1Y1V5X1"/>
<protein>
    <recommendedName>
        <fullName evidence="11">ABC transporter domain-containing protein</fullName>
    </recommendedName>
</protein>
<feature type="compositionally biased region" description="Polar residues" evidence="9">
    <location>
        <begin position="420"/>
        <end position="443"/>
    </location>
</feature>
<dbReference type="EMBL" id="MCFG01000759">
    <property type="protein sequence ID" value="ORX47135.1"/>
    <property type="molecule type" value="Genomic_DNA"/>
</dbReference>
<dbReference type="GO" id="GO:0016887">
    <property type="term" value="F:ATP hydrolysis activity"/>
    <property type="evidence" value="ECO:0007669"/>
    <property type="project" value="InterPro"/>
</dbReference>
<dbReference type="InterPro" id="IPR003439">
    <property type="entry name" value="ABC_transporter-like_ATP-bd"/>
</dbReference>
<dbReference type="Gene3D" id="3.40.50.300">
    <property type="entry name" value="P-loop containing nucleotide triphosphate hydrolases"/>
    <property type="match status" value="1"/>
</dbReference>
<gene>
    <name evidence="12" type="ORF">BCR32DRAFT_298639</name>
</gene>
<comment type="caution">
    <text evidence="12">The sequence shown here is derived from an EMBL/GenBank/DDBJ whole genome shotgun (WGS) entry which is preliminary data.</text>
</comment>
<evidence type="ECO:0000256" key="2">
    <source>
        <dbReference type="ARBA" id="ARBA00022448"/>
    </source>
</evidence>
<keyword evidence="8 10" id="KW-0472">Membrane</keyword>
<dbReference type="PANTHER" id="PTHR19229:SF36">
    <property type="entry name" value="ATP-BINDING CASSETTE SUB-FAMILY A MEMBER 2"/>
    <property type="match status" value="1"/>
</dbReference>
<dbReference type="SMART" id="SM00382">
    <property type="entry name" value="AAA"/>
    <property type="match status" value="1"/>
</dbReference>
<name>A0A1Y1V5X1_9FUNG</name>
<dbReference type="Pfam" id="PF00005">
    <property type="entry name" value="ABC_tran"/>
    <property type="match status" value="1"/>
</dbReference>
<evidence type="ECO:0000256" key="4">
    <source>
        <dbReference type="ARBA" id="ARBA00022737"/>
    </source>
</evidence>
<keyword evidence="13" id="KW-1185">Reference proteome</keyword>
<evidence type="ECO:0000259" key="11">
    <source>
        <dbReference type="PROSITE" id="PS50893"/>
    </source>
</evidence>
<dbReference type="GO" id="GO:0016020">
    <property type="term" value="C:membrane"/>
    <property type="evidence" value="ECO:0007669"/>
    <property type="project" value="UniProtKB-SubCell"/>
</dbReference>
<reference evidence="12 13" key="1">
    <citation type="submission" date="2016-08" db="EMBL/GenBank/DDBJ databases">
        <title>A Parts List for Fungal Cellulosomes Revealed by Comparative Genomics.</title>
        <authorList>
            <consortium name="DOE Joint Genome Institute"/>
            <person name="Haitjema C.H."/>
            <person name="Gilmore S.P."/>
            <person name="Henske J.K."/>
            <person name="Solomon K.V."/>
            <person name="De Groot R."/>
            <person name="Kuo A."/>
            <person name="Mondo S.J."/>
            <person name="Salamov A.A."/>
            <person name="Labutti K."/>
            <person name="Zhao Z."/>
            <person name="Chiniquy J."/>
            <person name="Barry K."/>
            <person name="Brewer H.M."/>
            <person name="Purvine S.O."/>
            <person name="Wright A.T."/>
            <person name="Boxma B."/>
            <person name="Van Alen T."/>
            <person name="Hackstein J.H."/>
            <person name="Baker S.E."/>
            <person name="Grigoriev I.V."/>
            <person name="O'Malley M.A."/>
        </authorList>
    </citation>
    <scope>NUCLEOTIDE SEQUENCE [LARGE SCALE GENOMIC DNA]</scope>
    <source>
        <strain evidence="12 13">S4</strain>
    </source>
</reference>
<evidence type="ECO:0000313" key="12">
    <source>
        <dbReference type="EMBL" id="ORX47135.1"/>
    </source>
</evidence>
<dbReference type="FunFam" id="3.40.50.300:FF:000665">
    <property type="entry name" value="ABC transporter A family member 2"/>
    <property type="match status" value="1"/>
</dbReference>
<dbReference type="InterPro" id="IPR027417">
    <property type="entry name" value="P-loop_NTPase"/>
</dbReference>
<dbReference type="InterPro" id="IPR026082">
    <property type="entry name" value="ABCA"/>
</dbReference>
<evidence type="ECO:0000313" key="13">
    <source>
        <dbReference type="Proteomes" id="UP000193944"/>
    </source>
</evidence>
<evidence type="ECO:0000256" key="7">
    <source>
        <dbReference type="ARBA" id="ARBA00022989"/>
    </source>
</evidence>
<evidence type="ECO:0000256" key="1">
    <source>
        <dbReference type="ARBA" id="ARBA00004141"/>
    </source>
</evidence>
<reference evidence="12 13" key="2">
    <citation type="submission" date="2016-08" db="EMBL/GenBank/DDBJ databases">
        <title>Pervasive Adenine N6-methylation of Active Genes in Fungi.</title>
        <authorList>
            <consortium name="DOE Joint Genome Institute"/>
            <person name="Mondo S.J."/>
            <person name="Dannebaum R.O."/>
            <person name="Kuo R.C."/>
            <person name="Labutti K."/>
            <person name="Haridas S."/>
            <person name="Kuo A."/>
            <person name="Salamov A."/>
            <person name="Ahrendt S.R."/>
            <person name="Lipzen A."/>
            <person name="Sullivan W."/>
            <person name="Andreopoulos W.B."/>
            <person name="Clum A."/>
            <person name="Lindquist E."/>
            <person name="Daum C."/>
            <person name="Ramamoorthy G.K."/>
            <person name="Gryganskyi A."/>
            <person name="Culley D."/>
            <person name="Magnuson J.K."/>
            <person name="James T.Y."/>
            <person name="O'Malley M.A."/>
            <person name="Stajich J.E."/>
            <person name="Spatafora J.W."/>
            <person name="Visel A."/>
            <person name="Grigoriev I.V."/>
        </authorList>
    </citation>
    <scope>NUCLEOTIDE SEQUENCE [LARGE SCALE GENOMIC DNA]</scope>
    <source>
        <strain evidence="12 13">S4</strain>
    </source>
</reference>
<dbReference type="PROSITE" id="PS00211">
    <property type="entry name" value="ABC_TRANSPORTER_1"/>
    <property type="match status" value="1"/>
</dbReference>
<keyword evidence="7 10" id="KW-1133">Transmembrane helix</keyword>
<feature type="transmembrane region" description="Helical" evidence="10">
    <location>
        <begin position="746"/>
        <end position="774"/>
    </location>
</feature>
<feature type="compositionally biased region" description="Gly residues" evidence="9">
    <location>
        <begin position="388"/>
        <end position="406"/>
    </location>
</feature>
<dbReference type="GO" id="GO:0005524">
    <property type="term" value="F:ATP binding"/>
    <property type="evidence" value="ECO:0007669"/>
    <property type="project" value="UniProtKB-KW"/>
</dbReference>
<keyword evidence="4" id="KW-0677">Repeat</keyword>
<dbReference type="PROSITE" id="PS50893">
    <property type="entry name" value="ABC_TRANSPORTER_2"/>
    <property type="match status" value="1"/>
</dbReference>
<feature type="transmembrane region" description="Helical" evidence="10">
    <location>
        <begin position="786"/>
        <end position="809"/>
    </location>
</feature>
<evidence type="ECO:0000256" key="9">
    <source>
        <dbReference type="SAM" id="MobiDB-lite"/>
    </source>
</evidence>
<dbReference type="AlphaFoldDB" id="A0A1Y1V5X1"/>
<dbReference type="GO" id="GO:0005319">
    <property type="term" value="F:lipid transporter activity"/>
    <property type="evidence" value="ECO:0007669"/>
    <property type="project" value="TreeGrafter"/>
</dbReference>
<evidence type="ECO:0000256" key="3">
    <source>
        <dbReference type="ARBA" id="ARBA00022692"/>
    </source>
</evidence>
<sequence>MEEYRKRSVSGKRYCNENDTRELLDISYGTTRTEGESIKVTKILTNNSLPPPEHRKSYQFRAMFRKTLSYQKRQIGTNLGCVIACPTVFILVTFGLALFIESLSQDYCSNEFNGTFVLPLDPESYKKDNPNIILAHYDQGFNPCSVWFGTNDYFASAPYDIIPENSTDRIHRDTLFIPPVNASGNYAYFFNKLADTTGLGDMESMKETLKLQEQFKSGDMSGMQDEMIRNMLKSYGIPDDQLDEIMKKYKETGQLPLEELMGGMAGMGGMGGMGGMAGADPTEMIKSELKKSGLTDDQINLILENYKKTGQIDMSVLGQGVGGGNANPGQDDIKNLIIQSIKNKELPDELKQAIQSNQINDSYLNDLVKSGDISEQDLTEYKSKFFGTGSGSGSSSGSGSGSGSGSNTGSNSDGKGKASTVPTPRKNSGSGSTPTIHVSGNTKDLQKRASSTTTKKSTSTKKTKTKTTTTTTTTPTETGDTKESIYNQSKIFFMLSNMMRPWGIFAVSNTTEKEIIGKHPRESANITLINIEDDKYELSNKGILDYSYTRYFLNMYDLVRNDTPSVNFERLPFFEFVDINNEEDLDVELNNRIKVNTLLYQIFKNTEDAIVKSVDYMPYGAMLINSIEENENNYKYDMLLSVGENTRLSYIFGLKGNNVNPYMSYPGKGKRLLYFITEFNSAWLRKITDNKSTITQGFRSYPVFKENNKYNYNIDASDLVVFVMSLVKDKEERYVVMMKMNGMKPIVYYVFTYITDLILCLVSLLCFNIAGYLCKMKLFIQTSPEVLLLLFFVWANVLVMFSFAVSFFFKRNSTALVTTFLIVMFSVILCFALQSEMKTTNKYFLWPLIAFYYIINKLSATPKEGERMYYQLKDFVPGDRIFTVTMIKRNIDDFDLNSIDEDFKFEDSNNPFYNSKEQEDAEILEDDDVKAERKRVLTGQYDSDCPLVIKNFRKEYAPRIKGDSPHVAVRSATFAVENSKVFGLLGPNGAGKTTLIHSLIGVYPPTAGYARVAGYNIETDMNQVYKRIGICPQHDILWNDLTVEEHLLFYARLKGITKSQEETAINDSLSSVGLTAFRKNLVKGLSGGEKRRLSIAIALVGDPKIVFLDEPTTGLDPDVRRLIWDILNEISQEKTIILTTHSMEEAEVLCHRIAIMSHGTIRCCNTSLRLKEIYGAGFRLTYNNDPQKYKELKQFITNTLPENHKAIRDLASNSIYEFIPDQGYVSQLFKIIEQNKEQYGIINWGISQSSLEEVFLSIISEGDADGH</sequence>
<dbReference type="SUPFAM" id="SSF52540">
    <property type="entry name" value="P-loop containing nucleoside triphosphate hydrolases"/>
    <property type="match status" value="1"/>
</dbReference>
<organism evidence="12 13">
    <name type="scientific">Anaeromyces robustus</name>
    <dbReference type="NCBI Taxonomy" id="1754192"/>
    <lineage>
        <taxon>Eukaryota</taxon>
        <taxon>Fungi</taxon>
        <taxon>Fungi incertae sedis</taxon>
        <taxon>Chytridiomycota</taxon>
        <taxon>Chytridiomycota incertae sedis</taxon>
        <taxon>Neocallimastigomycetes</taxon>
        <taxon>Neocallimastigales</taxon>
        <taxon>Neocallimastigaceae</taxon>
        <taxon>Anaeromyces</taxon>
    </lineage>
</organism>
<keyword evidence="3 10" id="KW-0812">Transmembrane</keyword>
<evidence type="ECO:0000256" key="8">
    <source>
        <dbReference type="ARBA" id="ARBA00023136"/>
    </source>
</evidence>
<keyword evidence="6" id="KW-0067">ATP-binding</keyword>
<feature type="transmembrane region" description="Helical" evidence="10">
    <location>
        <begin position="75"/>
        <end position="100"/>
    </location>
</feature>